<dbReference type="RefSeq" id="WP_224138886.1">
    <property type="nucleotide sequence ID" value="NZ_JAIQUM010000017.1"/>
</dbReference>
<dbReference type="SUPFAM" id="SSF51735">
    <property type="entry name" value="NAD(P)-binding Rossmann-fold domains"/>
    <property type="match status" value="1"/>
</dbReference>
<evidence type="ECO:0000256" key="1">
    <source>
        <dbReference type="ARBA" id="ARBA00006484"/>
    </source>
</evidence>
<dbReference type="InterPro" id="IPR002347">
    <property type="entry name" value="SDR_fam"/>
</dbReference>
<name>A0ABS7UQP7_9BACI</name>
<dbReference type="PRINTS" id="PR00081">
    <property type="entry name" value="GDHRDH"/>
</dbReference>
<evidence type="ECO:0000256" key="2">
    <source>
        <dbReference type="RuleBase" id="RU000363"/>
    </source>
</evidence>
<accession>A0ABS7UQP7</accession>
<dbReference type="PROSITE" id="PS00061">
    <property type="entry name" value="ADH_SHORT"/>
    <property type="match status" value="1"/>
</dbReference>
<evidence type="ECO:0000313" key="3">
    <source>
        <dbReference type="EMBL" id="MBZ5750615.1"/>
    </source>
</evidence>
<dbReference type="PRINTS" id="PR00080">
    <property type="entry name" value="SDRFAMILY"/>
</dbReference>
<proteinExistence type="inferred from homology"/>
<dbReference type="Proteomes" id="UP001165287">
    <property type="component" value="Unassembled WGS sequence"/>
</dbReference>
<dbReference type="Pfam" id="PF00106">
    <property type="entry name" value="adh_short"/>
    <property type="match status" value="1"/>
</dbReference>
<reference evidence="3" key="1">
    <citation type="submission" date="2024-05" db="EMBL/GenBank/DDBJ databases">
        <title>Metabacillus sp. nov., isolated from the rhizosphere soil of tomato plants.</title>
        <authorList>
            <person name="Ma R."/>
        </authorList>
    </citation>
    <scope>NUCLEOTIDE SEQUENCE</scope>
    <source>
        <strain evidence="3">DBTR6</strain>
    </source>
</reference>
<dbReference type="PANTHER" id="PTHR42879:SF2">
    <property type="entry name" value="3-OXOACYL-[ACYL-CARRIER-PROTEIN] REDUCTASE FABG"/>
    <property type="match status" value="1"/>
</dbReference>
<dbReference type="InterPro" id="IPR020904">
    <property type="entry name" value="Sc_DH/Rdtase_CS"/>
</dbReference>
<organism evidence="3 4">
    <name type="scientific">Metabacillus rhizolycopersici</name>
    <dbReference type="NCBI Taxonomy" id="2875709"/>
    <lineage>
        <taxon>Bacteria</taxon>
        <taxon>Bacillati</taxon>
        <taxon>Bacillota</taxon>
        <taxon>Bacilli</taxon>
        <taxon>Bacillales</taxon>
        <taxon>Bacillaceae</taxon>
        <taxon>Metabacillus</taxon>
    </lineage>
</organism>
<dbReference type="InterPro" id="IPR050259">
    <property type="entry name" value="SDR"/>
</dbReference>
<dbReference type="NCBIfam" id="NF009466">
    <property type="entry name" value="PRK12826.1-2"/>
    <property type="match status" value="1"/>
</dbReference>
<comment type="caution">
    <text evidence="3">The sequence shown here is derived from an EMBL/GenBank/DDBJ whole genome shotgun (WGS) entry which is preliminary data.</text>
</comment>
<dbReference type="PANTHER" id="PTHR42879">
    <property type="entry name" value="3-OXOACYL-(ACYL-CARRIER-PROTEIN) REDUCTASE"/>
    <property type="match status" value="1"/>
</dbReference>
<comment type="similarity">
    <text evidence="1 2">Belongs to the short-chain dehydrogenases/reductases (SDR) family.</text>
</comment>
<protein>
    <submittedName>
        <fullName evidence="3">SDR family oxidoreductase</fullName>
    </submittedName>
</protein>
<evidence type="ECO:0000313" key="4">
    <source>
        <dbReference type="Proteomes" id="UP001165287"/>
    </source>
</evidence>
<dbReference type="InterPro" id="IPR036291">
    <property type="entry name" value="NAD(P)-bd_dom_sf"/>
</dbReference>
<keyword evidence="4" id="KW-1185">Reference proteome</keyword>
<dbReference type="EMBL" id="JAIQUM010000017">
    <property type="protein sequence ID" value="MBZ5750615.1"/>
    <property type="molecule type" value="Genomic_DNA"/>
</dbReference>
<gene>
    <name evidence="3" type="ORF">K9V48_10215</name>
</gene>
<sequence>MTLKDKVAIVTGATRGIGKEIASQLAANGTKVIGIYARSEETAKKIQDELSRDGHEITFYKGPVNDMEFVQKTVQDVINRYGKIDILVNNAGINRDNFIFQTEEQDWNEVIQTNFGGTYHFCHAVIPHMVEKNSGNIINMVSVSAINGREAQTNYGCSKGAIIGLTRMLSRMYSPYGLRINAVAPGMIETEMIQHVPENKLSNFLDHTNTNSLGKAKQVANTVMFLAGDEDSYFASTVFKLDGGFLR</sequence>
<dbReference type="Gene3D" id="3.40.50.720">
    <property type="entry name" value="NAD(P)-binding Rossmann-like Domain"/>
    <property type="match status" value="1"/>
</dbReference>